<comment type="similarity">
    <text evidence="6">Belongs to the claudin family.</text>
</comment>
<dbReference type="PROSITE" id="PS01346">
    <property type="entry name" value="CLAUDIN"/>
    <property type="match status" value="1"/>
</dbReference>
<evidence type="ECO:0000256" key="19">
    <source>
        <dbReference type="ARBA" id="ARBA00070913"/>
    </source>
</evidence>
<evidence type="ECO:0000256" key="12">
    <source>
        <dbReference type="ARBA" id="ARBA00022989"/>
    </source>
</evidence>
<evidence type="ECO:0000256" key="8">
    <source>
        <dbReference type="ARBA" id="ARBA00022475"/>
    </source>
</evidence>
<keyword evidence="10 22" id="KW-0812">Transmembrane</keyword>
<dbReference type="Proteomes" id="UP000322234">
    <property type="component" value="Unassembled WGS sequence"/>
</dbReference>
<dbReference type="EMBL" id="VBQZ03000016">
    <property type="protein sequence ID" value="MXQ83373.1"/>
    <property type="molecule type" value="Genomic_DNA"/>
</dbReference>
<feature type="compositionally biased region" description="Polar residues" evidence="21">
    <location>
        <begin position="1"/>
        <end position="10"/>
    </location>
</feature>
<keyword evidence="9" id="KW-0597">Phosphoprotein</keyword>
<sequence>MSGRPNSRGSSRLFRAPSEDASSGSSGSAVLPQQENPDASGALVTSLGFINHMKLKEKAFPQKSRQIYAVIAEYGSRLYNYQARLRMPKEQLELLKKESQTLENNFREILFLIEQIDVLKALLRDMQDGLHNYSWNADIDPAEGWNHTEVIDEEMSNLVNYILKKLREDQVQMADYALKSAGASVVEAGTSESYKNNKAKLYWHGIGFLNYEMPPDIILQPDVHPGKCWAFPGSQGHALIKLARKIIPTAVTMEHISEKVSPSGNISSAPKEFSVYGVLKQCEGEEIFLGQFVYNKTGTTVQTFALQHEVPEFLLCTYNPNLNSASHPGHSCLGNLTTSPRSLWSGSLGTHFLGRREEDAPRGSSVWASENALDVQAILTVFRCAYISSKLIKVVLELSSTSKNSPTLPALLSRGPLMISPLLCPPSLTGSTAHACLPAMGCRDVHAATVLSFLCGIASVAGLFAGTLLPNWRKLRLITFNRNEKNLTVYTGLWVKCARYDGGNDCLMYDAAWYSSVDQLDLRVLQFALPLSILIAMGALLLCLIGMCNTAFRSSVPNIKLAKCLVNSAGCHLVAGLLFFLAGTVSLSPSIWVIFYNIHLNRKFEPVFAFDYAVYVTVASAGGLFMTALLLFIWYCACKSLPSPFWQPLYSHPPGMHTYSQPYSARSRLSAIEIDIPVVSHTT</sequence>
<comment type="subcellular location">
    <subcellularLocation>
        <location evidence="3">Cell junction</location>
        <location evidence="3">Tight junction</location>
    </subcellularLocation>
    <subcellularLocation>
        <location evidence="5">Cell membrane</location>
        <topology evidence="5">Multi-pass membrane protein</topology>
    </subcellularLocation>
    <subcellularLocation>
        <location evidence="2">Membrane</location>
        <topology evidence="2">Single-pass membrane protein</topology>
    </subcellularLocation>
    <subcellularLocation>
        <location evidence="4">Nucleus inner membrane</location>
    </subcellularLocation>
</comment>
<feature type="transmembrane region" description="Helical" evidence="22">
    <location>
        <begin position="527"/>
        <end position="552"/>
    </location>
</feature>
<gene>
    <name evidence="24" type="ORF">E5288_WYG001358</name>
</gene>
<accession>A0A6B0R7D1</accession>
<reference evidence="24" key="1">
    <citation type="submission" date="2019-10" db="EMBL/GenBank/DDBJ databases">
        <title>The sequence and de novo assembly of the wild yak genome.</title>
        <authorList>
            <person name="Liu Y."/>
        </authorList>
    </citation>
    <scope>NUCLEOTIDE SEQUENCE [LARGE SCALE GENOMIC DNA]</scope>
    <source>
        <strain evidence="24">WY2019</strain>
    </source>
</reference>
<evidence type="ECO:0000256" key="5">
    <source>
        <dbReference type="ARBA" id="ARBA00004651"/>
    </source>
</evidence>
<keyword evidence="14 22" id="KW-0472">Membrane</keyword>
<protein>
    <recommendedName>
        <fullName evidence="19">Claudin-12</fullName>
    </recommendedName>
    <alternativeName>
        <fullName evidence="18">SUN domain-containing protein 3</fullName>
    </alternativeName>
    <alternativeName>
        <fullName evidence="20">Sad1/unc-84 domain-containing protein 1</fullName>
    </alternativeName>
</protein>
<dbReference type="PANTHER" id="PTHR16703:SF3">
    <property type="entry name" value="CLAUDIN-12"/>
    <property type="match status" value="1"/>
</dbReference>
<keyword evidence="25" id="KW-1185">Reference proteome</keyword>
<proteinExistence type="inferred from homology"/>
<evidence type="ECO:0000256" key="20">
    <source>
        <dbReference type="ARBA" id="ARBA00079198"/>
    </source>
</evidence>
<evidence type="ECO:0000256" key="10">
    <source>
        <dbReference type="ARBA" id="ARBA00022692"/>
    </source>
</evidence>
<evidence type="ECO:0000256" key="15">
    <source>
        <dbReference type="ARBA" id="ARBA00023242"/>
    </source>
</evidence>
<feature type="transmembrane region" description="Helical" evidence="22">
    <location>
        <begin position="612"/>
        <end position="635"/>
    </location>
</feature>
<keyword evidence="12 22" id="KW-1133">Transmembrane helix</keyword>
<dbReference type="GO" id="GO:0005923">
    <property type="term" value="C:bicellular tight junction"/>
    <property type="evidence" value="ECO:0007669"/>
    <property type="project" value="UniProtKB-SubCell"/>
</dbReference>
<dbReference type="Gene3D" id="1.20.140.150">
    <property type="match status" value="1"/>
</dbReference>
<dbReference type="PANTHER" id="PTHR16703">
    <property type="entry name" value="CLAUDIN-12"/>
    <property type="match status" value="1"/>
</dbReference>
<keyword evidence="7" id="KW-0796">Tight junction</keyword>
<evidence type="ECO:0000313" key="24">
    <source>
        <dbReference type="EMBL" id="MXQ83373.1"/>
    </source>
</evidence>
<dbReference type="Pfam" id="PF07738">
    <property type="entry name" value="Sad1_UNC"/>
    <property type="match status" value="1"/>
</dbReference>
<evidence type="ECO:0000256" key="2">
    <source>
        <dbReference type="ARBA" id="ARBA00004167"/>
    </source>
</evidence>
<keyword evidence="15" id="KW-0539">Nucleus</keyword>
<dbReference type="InterPro" id="IPR017974">
    <property type="entry name" value="Claudin_CS"/>
</dbReference>
<dbReference type="Gene3D" id="2.60.120.260">
    <property type="entry name" value="Galactose-binding domain-like"/>
    <property type="match status" value="1"/>
</dbReference>
<keyword evidence="11" id="KW-0965">Cell junction</keyword>
<evidence type="ECO:0000256" key="6">
    <source>
        <dbReference type="ARBA" id="ARBA00008295"/>
    </source>
</evidence>
<comment type="caution">
    <text evidence="24">The sequence shown here is derived from an EMBL/GenBank/DDBJ whole genome shotgun (WGS) entry which is preliminary data.</text>
</comment>
<evidence type="ECO:0000256" key="1">
    <source>
        <dbReference type="ARBA" id="ARBA00002246"/>
    </source>
</evidence>
<evidence type="ECO:0000256" key="11">
    <source>
        <dbReference type="ARBA" id="ARBA00022949"/>
    </source>
</evidence>
<comment type="function">
    <text evidence="1">Plays a major role in tight junction-specific obliteration of the intercellular space, through calcium-independent cell-adhesion activity.</text>
</comment>
<dbReference type="FunFam" id="1.20.140.150:FF:000017">
    <property type="entry name" value="Claudin-12 (Predicted)"/>
    <property type="match status" value="1"/>
</dbReference>
<evidence type="ECO:0000313" key="25">
    <source>
        <dbReference type="Proteomes" id="UP000322234"/>
    </source>
</evidence>
<dbReference type="InterPro" id="IPR012919">
    <property type="entry name" value="SUN_dom"/>
</dbReference>
<dbReference type="FunFam" id="2.60.120.260:FF:000074">
    <property type="entry name" value="Sad1 and UNC84 domain-containing 3"/>
    <property type="match status" value="1"/>
</dbReference>
<evidence type="ECO:0000259" key="23">
    <source>
        <dbReference type="PROSITE" id="PS51469"/>
    </source>
</evidence>
<evidence type="ECO:0000256" key="7">
    <source>
        <dbReference type="ARBA" id="ARBA00022427"/>
    </source>
</evidence>
<evidence type="ECO:0000256" key="14">
    <source>
        <dbReference type="ARBA" id="ARBA00023136"/>
    </source>
</evidence>
<feature type="domain" description="SUN" evidence="23">
    <location>
        <begin position="182"/>
        <end position="349"/>
    </location>
</feature>
<name>A0A6B0R7D1_9CETA</name>
<dbReference type="InterPro" id="IPR013287">
    <property type="entry name" value="Claudin12"/>
</dbReference>
<dbReference type="AlphaFoldDB" id="A0A6B0R7D1"/>
<evidence type="ECO:0000256" key="3">
    <source>
        <dbReference type="ARBA" id="ARBA00004435"/>
    </source>
</evidence>
<evidence type="ECO:0000256" key="18">
    <source>
        <dbReference type="ARBA" id="ARBA00070711"/>
    </source>
</evidence>
<dbReference type="GO" id="GO:0005637">
    <property type="term" value="C:nuclear inner membrane"/>
    <property type="evidence" value="ECO:0007669"/>
    <property type="project" value="UniProtKB-SubCell"/>
</dbReference>
<evidence type="ECO:0000256" key="21">
    <source>
        <dbReference type="SAM" id="MobiDB-lite"/>
    </source>
</evidence>
<dbReference type="PROSITE" id="PS51469">
    <property type="entry name" value="SUN"/>
    <property type="match status" value="1"/>
</dbReference>
<comment type="function">
    <text evidence="16">As a probable component of the LINC (LInker of Nucleoskeleton and Cytoskeleton) complex, involved in the connection between the nuclear lamina and the cytoskeleton. The nucleocytoplasmic interactions established by the LINC complex play an important role in the transmission of mechanical forces across the nuclear envelope and in nuclear movement and positioning. May be involved in nuclear remodeling during sperm head formation in spermatogenesis. A probable SUN3:SYNE1 LINC complex may tether spermatid nuclei to posterior cytoskeletal structures such as the manchette.</text>
</comment>
<dbReference type="GO" id="GO:0005886">
    <property type="term" value="C:plasma membrane"/>
    <property type="evidence" value="ECO:0007669"/>
    <property type="project" value="UniProtKB-SubCell"/>
</dbReference>
<keyword evidence="8" id="KW-1003">Cell membrane</keyword>
<organism evidence="24 25">
    <name type="scientific">Bos mutus</name>
    <name type="common">wild yak</name>
    <dbReference type="NCBI Taxonomy" id="72004"/>
    <lineage>
        <taxon>Eukaryota</taxon>
        <taxon>Metazoa</taxon>
        <taxon>Chordata</taxon>
        <taxon>Craniata</taxon>
        <taxon>Vertebrata</taxon>
        <taxon>Euteleostomi</taxon>
        <taxon>Mammalia</taxon>
        <taxon>Eutheria</taxon>
        <taxon>Laurasiatheria</taxon>
        <taxon>Artiodactyla</taxon>
        <taxon>Ruminantia</taxon>
        <taxon>Pecora</taxon>
        <taxon>Bovidae</taxon>
        <taxon>Bovinae</taxon>
        <taxon>Bos</taxon>
    </lineage>
</organism>
<evidence type="ECO:0000256" key="22">
    <source>
        <dbReference type="SAM" id="Phobius"/>
    </source>
</evidence>
<evidence type="ECO:0000256" key="9">
    <source>
        <dbReference type="ARBA" id="ARBA00022553"/>
    </source>
</evidence>
<comment type="subunit">
    <text evidence="17">Interacts with OCLN.</text>
</comment>
<feature type="region of interest" description="Disordered" evidence="21">
    <location>
        <begin position="1"/>
        <end position="36"/>
    </location>
</feature>
<keyword evidence="13" id="KW-0175">Coiled coil</keyword>
<evidence type="ECO:0000256" key="4">
    <source>
        <dbReference type="ARBA" id="ARBA00004540"/>
    </source>
</evidence>
<evidence type="ECO:0000256" key="16">
    <source>
        <dbReference type="ARBA" id="ARBA00056286"/>
    </source>
</evidence>
<evidence type="ECO:0000256" key="13">
    <source>
        <dbReference type="ARBA" id="ARBA00023054"/>
    </source>
</evidence>
<feature type="transmembrane region" description="Helical" evidence="22">
    <location>
        <begin position="572"/>
        <end position="600"/>
    </location>
</feature>
<evidence type="ECO:0000256" key="17">
    <source>
        <dbReference type="ARBA" id="ARBA00062202"/>
    </source>
</evidence>
<dbReference type="PRINTS" id="PR01872">
    <property type="entry name" value="CLAUDIN12"/>
</dbReference>